<dbReference type="PANTHER" id="PTHR22760:SF1">
    <property type="entry name" value="DOL-P-MAN:MAN(7)GLCNAC(2)-PP-DOL ALPHA-1,6-MANNOSYLTRANSFERASE"/>
    <property type="match status" value="1"/>
</dbReference>
<evidence type="ECO:0000256" key="12">
    <source>
        <dbReference type="RuleBase" id="RU363075"/>
    </source>
</evidence>
<keyword evidence="7 12" id="KW-0256">Endoplasmic reticulum</keyword>
<dbReference type="InterPro" id="IPR005599">
    <property type="entry name" value="GPI_mannosylTrfase"/>
</dbReference>
<organism evidence="13">
    <name type="scientific">Rhizopus microsporus var. microsporus</name>
    <dbReference type="NCBI Taxonomy" id="86635"/>
    <lineage>
        <taxon>Eukaryota</taxon>
        <taxon>Fungi</taxon>
        <taxon>Fungi incertae sedis</taxon>
        <taxon>Mucoromycota</taxon>
        <taxon>Mucoromycotina</taxon>
        <taxon>Mucoromycetes</taxon>
        <taxon>Mucorales</taxon>
        <taxon>Mucorineae</taxon>
        <taxon>Rhizopodaceae</taxon>
        <taxon>Rhizopus</taxon>
    </lineage>
</organism>
<dbReference type="GO" id="GO:0005789">
    <property type="term" value="C:endoplasmic reticulum membrane"/>
    <property type="evidence" value="ECO:0007669"/>
    <property type="project" value="UniProtKB-SubCell"/>
</dbReference>
<evidence type="ECO:0000256" key="3">
    <source>
        <dbReference type="ARBA" id="ARBA00007063"/>
    </source>
</evidence>
<evidence type="ECO:0000256" key="1">
    <source>
        <dbReference type="ARBA" id="ARBA00004477"/>
    </source>
</evidence>
<keyword evidence="6 12" id="KW-0812">Transmembrane</keyword>
<evidence type="ECO:0000256" key="5">
    <source>
        <dbReference type="ARBA" id="ARBA00022679"/>
    </source>
</evidence>
<dbReference type="EMBL" id="KV922023">
    <property type="protein sequence ID" value="ORE02991.1"/>
    <property type="molecule type" value="Genomic_DNA"/>
</dbReference>
<evidence type="ECO:0000256" key="10">
    <source>
        <dbReference type="ARBA" id="ARBA00044721"/>
    </source>
</evidence>
<evidence type="ECO:0000313" key="13">
    <source>
        <dbReference type="EMBL" id="ORE02991.1"/>
    </source>
</evidence>
<evidence type="ECO:0000256" key="2">
    <source>
        <dbReference type="ARBA" id="ARBA00004922"/>
    </source>
</evidence>
<feature type="transmembrane region" description="Helical" evidence="12">
    <location>
        <begin position="82"/>
        <end position="100"/>
    </location>
</feature>
<dbReference type="PANTHER" id="PTHR22760">
    <property type="entry name" value="GLYCOSYLTRANSFERASE"/>
    <property type="match status" value="1"/>
</dbReference>
<feature type="transmembrane region" description="Helical" evidence="12">
    <location>
        <begin position="257"/>
        <end position="278"/>
    </location>
</feature>
<dbReference type="AlphaFoldDB" id="A0A1X0QTC6"/>
<keyword evidence="9 12" id="KW-0472">Membrane</keyword>
<dbReference type="OrthoDB" id="19039at2759"/>
<comment type="subcellular location">
    <subcellularLocation>
        <location evidence="1 12">Endoplasmic reticulum membrane</location>
        <topology evidence="1 12">Multi-pass membrane protein</topology>
    </subcellularLocation>
</comment>
<keyword evidence="8 12" id="KW-1133">Transmembrane helix</keyword>
<feature type="transmembrane region" description="Helical" evidence="12">
    <location>
        <begin position="307"/>
        <end position="327"/>
    </location>
</feature>
<feature type="transmembrane region" description="Helical" evidence="12">
    <location>
        <begin position="285"/>
        <end position="301"/>
    </location>
</feature>
<dbReference type="GO" id="GO:0052917">
    <property type="term" value="F:dol-P-Man:Man(7)GlcNAc(2)-PP-Dol alpha-1,6-mannosyltransferase activity"/>
    <property type="evidence" value="ECO:0007669"/>
    <property type="project" value="UniProtKB-EC"/>
</dbReference>
<comment type="catalytic activity">
    <reaction evidence="11">
        <text>an alpha-D-Man-(1-&gt;2)-alpha-D-Man-(1-&gt;2)-alpha-D-Man-(1-&gt;3)-[alpha-D-Man-(1-&gt;2)-alpha-D-Man-(1-&gt;3)-alpha-D-Man-(1-&gt;6)]-beta-D-Man-(1-&gt;4)-beta-D-GlcNAc-(1-&gt;4)-alpha-D-GlcNAc-diphospho-di-trans,poly-cis-dolichol + a di-trans,poly-cis-dolichyl beta-D-mannosyl phosphate = an alpha-D-Man-(1-&gt;2)-alpha-D-Man-(1-&gt;2)-alpha-D-Man-(1-&gt;3)-[alpha-D-Man-(1-&gt;2)-alpha-D-Man-(1-&gt;3)-[alpha-D-Man-(1-&gt;6)]-alpha-D-Man-(1-&gt;6)]-beta-D-Man-(1-&gt;4)-beta-D-GlcNAc-(1-&gt;4)-alpha-D-GlcNAc-diphospho-di-trans,poly-cis-dolichol + a di-trans,poly-cis-dolichyl phosphate + H(+)</text>
        <dbReference type="Rhea" id="RHEA:29535"/>
        <dbReference type="Rhea" id="RHEA-COMP:19498"/>
        <dbReference type="Rhea" id="RHEA-COMP:19501"/>
        <dbReference type="Rhea" id="RHEA-COMP:19518"/>
        <dbReference type="Rhea" id="RHEA-COMP:19519"/>
        <dbReference type="ChEBI" id="CHEBI:15378"/>
        <dbReference type="ChEBI" id="CHEBI:57683"/>
        <dbReference type="ChEBI" id="CHEBI:58211"/>
        <dbReference type="ChEBI" id="CHEBI:132517"/>
        <dbReference type="ChEBI" id="CHEBI:132519"/>
        <dbReference type="EC" id="2.4.1.260"/>
    </reaction>
    <physiologicalReaction direction="left-to-right" evidence="11">
        <dbReference type="Rhea" id="RHEA:29536"/>
    </physiologicalReaction>
</comment>
<comment type="similarity">
    <text evidence="3 12">Belongs to the glycosyltransferase 22 family.</text>
</comment>
<dbReference type="GO" id="GO:0006487">
    <property type="term" value="P:protein N-linked glycosylation"/>
    <property type="evidence" value="ECO:0007669"/>
    <property type="project" value="TreeGrafter"/>
</dbReference>
<dbReference type="UniPathway" id="UPA00378"/>
<comment type="pathway">
    <text evidence="2">Protein modification; protein glycosylation.</text>
</comment>
<feature type="transmembrane region" description="Helical" evidence="12">
    <location>
        <begin position="207"/>
        <end position="226"/>
    </location>
</feature>
<accession>A0A1X0QTC6</accession>
<dbReference type="Pfam" id="PF03901">
    <property type="entry name" value="Glyco_transf_22"/>
    <property type="match status" value="1"/>
</dbReference>
<feature type="transmembrane region" description="Helical" evidence="12">
    <location>
        <begin position="137"/>
        <end position="155"/>
    </location>
</feature>
<dbReference type="VEuPathDB" id="FungiDB:BCV72DRAFT_233765"/>
<feature type="transmembrane region" description="Helical" evidence="12">
    <location>
        <begin position="112"/>
        <end position="130"/>
    </location>
</feature>
<evidence type="ECO:0000256" key="6">
    <source>
        <dbReference type="ARBA" id="ARBA00022692"/>
    </source>
</evidence>
<evidence type="ECO:0000256" key="4">
    <source>
        <dbReference type="ARBA" id="ARBA00022676"/>
    </source>
</evidence>
<dbReference type="Proteomes" id="UP000242414">
    <property type="component" value="Unassembled WGS sequence"/>
</dbReference>
<proteinExistence type="inferred from homology"/>
<feature type="transmembrane region" description="Helical" evidence="12">
    <location>
        <begin position="51"/>
        <end position="70"/>
    </location>
</feature>
<evidence type="ECO:0000256" key="11">
    <source>
        <dbReference type="ARBA" id="ARBA00048899"/>
    </source>
</evidence>
<sequence>MNLVLTGLFFLMAIEIYFAPFTKVEESFNLQATHDLLNQVDHYDHLQFPGVVPRTFVGATLLTALCWPWITLFRLNLFYQQLLVRATLAALVVLSIAQFTRGVRVLFGKNTARLTVLLMLCQFHLVFWSSRTLPNTLALPWVNIGLCHWLTSMAESHKRTYHLTWMTRYLTFTGVVFRFEVGILLVVLLASEWVMNRFPLFSMIRTMVLTALISLIITVPLDSYFWNRWLWPEGEVFFFNAILNKSSDWGTLPFHAYFLHFLPRLLLASYPLSIIAFVRDIRVRRMLIPVIIYISIFSIVPHKEWRFIMYTIPVFTAAAATQMNALFVQRCRSYFYYVTTCIVISAVLGSACIALIMFRISSYNYPGGDALRALHLIEKNTPFVAVHLDPETAMTGASLFGQLNPQWKYSKNESHVTEEDFIKARYTHLLTANPESFNSSQYEVIHRTYGIDYIKLMIPPYKNRDIQQNKHEVISIFGLLQIHTAPKIYILRRIQTEETDES</sequence>
<reference evidence="13" key="1">
    <citation type="journal article" date="2016" name="Proc. Natl. Acad. Sci. U.S.A.">
        <title>Lipid metabolic changes in an early divergent fungus govern the establishment of a mutualistic symbiosis with endobacteria.</title>
        <authorList>
            <person name="Lastovetsky O.A."/>
            <person name="Gaspar M.L."/>
            <person name="Mondo S.J."/>
            <person name="LaButti K.M."/>
            <person name="Sandor L."/>
            <person name="Grigoriev I.V."/>
            <person name="Henry S.A."/>
            <person name="Pawlowska T.E."/>
        </authorList>
    </citation>
    <scope>NUCLEOTIDE SEQUENCE [LARGE SCALE GENOMIC DNA]</scope>
    <source>
        <strain evidence="13">ATCC 52814</strain>
    </source>
</reference>
<feature type="transmembrane region" description="Helical" evidence="12">
    <location>
        <begin position="175"/>
        <end position="195"/>
    </location>
</feature>
<evidence type="ECO:0000256" key="9">
    <source>
        <dbReference type="ARBA" id="ARBA00023136"/>
    </source>
</evidence>
<gene>
    <name evidence="13" type="ORF">BCV72DRAFT_233765</name>
</gene>
<evidence type="ECO:0000256" key="8">
    <source>
        <dbReference type="ARBA" id="ARBA00022989"/>
    </source>
</evidence>
<name>A0A1X0QTC6_RHIZD</name>
<feature type="transmembrane region" description="Helical" evidence="12">
    <location>
        <begin position="334"/>
        <end position="358"/>
    </location>
</feature>
<comment type="function">
    <text evidence="10">Mannosyltransferase that operates in the biosynthetic pathway of dolichol-linked oligosaccharides, the glycan precursors employed in protein asparagine (N)-glycosylation. The assembly of dolichol-linked oligosaccharides begins on the cytosolic side of the endoplasmic reticulum membrane and finishes in its lumen. The sequential addition of sugars to dolichol pyrophosphate produces dolichol-linked oligosaccharides containing fourteen sugars, including two GlcNAcs, nine mannoses and three glucoses. Once assembled, the oligosaccharide is transferred from the lipid to nascent proteins by oligosaccharyltransferases. In the lumen of the endoplasmic reticulum, adds the eighth mannose residue in an alpha-1,6 linkage onto Man(7)GlcNAc(2)-PP-dolichol to produce Man(8)GlcNAc(2)-PP-dolichol.</text>
</comment>
<dbReference type="EC" id="2.4.1.-" evidence="12"/>
<keyword evidence="4 12" id="KW-0328">Glycosyltransferase</keyword>
<protein>
    <recommendedName>
        <fullName evidence="12">Mannosyltransferase</fullName>
        <ecNumber evidence="12">2.4.1.-</ecNumber>
    </recommendedName>
</protein>
<keyword evidence="5 13" id="KW-0808">Transferase</keyword>
<evidence type="ECO:0000256" key="7">
    <source>
        <dbReference type="ARBA" id="ARBA00022824"/>
    </source>
</evidence>